<protein>
    <recommendedName>
        <fullName evidence="4">Membrane domain of glycerophosphoryl diester phosphodiesterase</fullName>
    </recommendedName>
</protein>
<feature type="transmembrane region" description="Helical" evidence="1">
    <location>
        <begin position="61"/>
        <end position="83"/>
    </location>
</feature>
<feature type="transmembrane region" description="Helical" evidence="1">
    <location>
        <begin position="190"/>
        <end position="212"/>
    </location>
</feature>
<keyword evidence="3" id="KW-1185">Reference proteome</keyword>
<feature type="transmembrane region" description="Helical" evidence="1">
    <location>
        <begin position="21"/>
        <end position="41"/>
    </location>
</feature>
<feature type="transmembrane region" description="Helical" evidence="1">
    <location>
        <begin position="144"/>
        <end position="169"/>
    </location>
</feature>
<keyword evidence="1" id="KW-0472">Membrane</keyword>
<evidence type="ECO:0000313" key="3">
    <source>
        <dbReference type="Proteomes" id="UP000183299"/>
    </source>
</evidence>
<dbReference type="GeneID" id="98665554"/>
<dbReference type="EMBL" id="FORY01000009">
    <property type="protein sequence ID" value="SFJ72592.1"/>
    <property type="molecule type" value="Genomic_DNA"/>
</dbReference>
<sequence>MTGFILFRNAVLRVLHHLDEALAVSGLIWIGILIIQILSFGAVDMEGLEAGDPAAVSGNGLMLLFIANLAMVIGSCWIAVEWHRYALEGKRPTSAFPSWNGKRILSYFFLSILIGIGIGMAVGLFAGVLFSLFGTMLSQSIGGLFLIVVIGLPAVFLFLRISPVLPAVALGDKLSFGDAWNATKPHSASIFQAAILSIAALIVVQFVAPVFGSGIVGLLYELAVGWLLLMVNVSLLSSIYELSLKGQLHD</sequence>
<proteinExistence type="predicted"/>
<dbReference type="STRING" id="576117.SAMN04488138_1094"/>
<name>A0A1I3TPT4_9RHOB</name>
<gene>
    <name evidence="2" type="ORF">SAMN04488138_1094</name>
</gene>
<organism evidence="2 3">
    <name type="scientific">Celeribacter halophilus</name>
    <dbReference type="NCBI Taxonomy" id="576117"/>
    <lineage>
        <taxon>Bacteria</taxon>
        <taxon>Pseudomonadati</taxon>
        <taxon>Pseudomonadota</taxon>
        <taxon>Alphaproteobacteria</taxon>
        <taxon>Rhodobacterales</taxon>
        <taxon>Roseobacteraceae</taxon>
        <taxon>Celeribacter</taxon>
    </lineage>
</organism>
<feature type="transmembrane region" description="Helical" evidence="1">
    <location>
        <begin position="218"/>
        <end position="240"/>
    </location>
</feature>
<dbReference type="Proteomes" id="UP000183299">
    <property type="component" value="Unassembled WGS sequence"/>
</dbReference>
<evidence type="ECO:0000313" key="2">
    <source>
        <dbReference type="EMBL" id="SFJ72592.1"/>
    </source>
</evidence>
<reference evidence="2 3" key="1">
    <citation type="submission" date="2016-10" db="EMBL/GenBank/DDBJ databases">
        <authorList>
            <person name="de Groot N.N."/>
        </authorList>
    </citation>
    <scope>NUCLEOTIDE SEQUENCE [LARGE SCALE GENOMIC DNA]</scope>
    <source>
        <strain evidence="2 3">CGMCC 1.8891</strain>
    </source>
</reference>
<keyword evidence="1" id="KW-1133">Transmembrane helix</keyword>
<evidence type="ECO:0000256" key="1">
    <source>
        <dbReference type="SAM" id="Phobius"/>
    </source>
</evidence>
<feature type="transmembrane region" description="Helical" evidence="1">
    <location>
        <begin position="104"/>
        <end position="132"/>
    </location>
</feature>
<dbReference type="AlphaFoldDB" id="A0A1I3TPT4"/>
<evidence type="ECO:0008006" key="4">
    <source>
        <dbReference type="Google" id="ProtNLM"/>
    </source>
</evidence>
<keyword evidence="1" id="KW-0812">Transmembrane</keyword>
<dbReference type="OrthoDB" id="7704812at2"/>
<accession>A0A1I3TPT4</accession>
<dbReference type="RefSeq" id="WP_066600940.1">
    <property type="nucleotide sequence ID" value="NZ_FORY01000009.1"/>
</dbReference>